<dbReference type="FunFam" id="3.30.60.30:FF:000007">
    <property type="entry name" value="follistatin-related protein 5 isoform X1"/>
    <property type="match status" value="1"/>
</dbReference>
<evidence type="ECO:0000256" key="5">
    <source>
        <dbReference type="SAM" id="SignalP"/>
    </source>
</evidence>
<dbReference type="Pfam" id="PF13927">
    <property type="entry name" value="Ig_3"/>
    <property type="match status" value="1"/>
</dbReference>
<dbReference type="InterPro" id="IPR036179">
    <property type="entry name" value="Ig-like_dom_sf"/>
</dbReference>
<evidence type="ECO:0000256" key="1">
    <source>
        <dbReference type="ARBA" id="ARBA00022723"/>
    </source>
</evidence>
<feature type="domain" description="EF-hand" evidence="6">
    <location>
        <begin position="174"/>
        <end position="209"/>
    </location>
</feature>
<dbReference type="PANTHER" id="PTHR10913">
    <property type="entry name" value="FOLLISTATIN-RELATED"/>
    <property type="match status" value="1"/>
</dbReference>
<dbReference type="InterPro" id="IPR015943">
    <property type="entry name" value="WD40/YVTN_repeat-like_dom_sf"/>
</dbReference>
<evidence type="ECO:0000256" key="4">
    <source>
        <dbReference type="ARBA" id="ARBA00023157"/>
    </source>
</evidence>
<dbReference type="Gene3D" id="1.10.238.10">
    <property type="entry name" value="EF-hand"/>
    <property type="match status" value="1"/>
</dbReference>
<dbReference type="SUPFAM" id="SSF47473">
    <property type="entry name" value="EF-hand"/>
    <property type="match status" value="1"/>
</dbReference>
<dbReference type="Gene3D" id="3.30.60.30">
    <property type="match status" value="1"/>
</dbReference>
<dbReference type="InterPro" id="IPR007110">
    <property type="entry name" value="Ig-like_dom"/>
</dbReference>
<protein>
    <submittedName>
        <fullName evidence="9">Follistatin like 5</fullName>
    </submittedName>
</protein>
<dbReference type="GO" id="GO:0005615">
    <property type="term" value="C:extracellular space"/>
    <property type="evidence" value="ECO:0007669"/>
    <property type="project" value="TreeGrafter"/>
</dbReference>
<dbReference type="InterPro" id="IPR002048">
    <property type="entry name" value="EF_hand_dom"/>
</dbReference>
<evidence type="ECO:0000313" key="10">
    <source>
        <dbReference type="Proteomes" id="UP000233100"/>
    </source>
</evidence>
<dbReference type="Gene3D" id="2.60.40.10">
    <property type="entry name" value="Immunoglobulins"/>
    <property type="match status" value="2"/>
</dbReference>
<dbReference type="PROSITE" id="PS50835">
    <property type="entry name" value="IG_LIKE"/>
    <property type="match status" value="1"/>
</dbReference>
<keyword evidence="1" id="KW-0479">Metal-binding</keyword>
<feature type="chain" id="PRO_5031016822" evidence="5">
    <location>
        <begin position="21"/>
        <end position="792"/>
    </location>
</feature>
<dbReference type="PANTHER" id="PTHR10913:SF44">
    <property type="entry name" value="FOLLISTATIN-RELATED PROTEIN 5"/>
    <property type="match status" value="1"/>
</dbReference>
<keyword evidence="10" id="KW-1185">Reference proteome</keyword>
<gene>
    <name evidence="9" type="primary">FSTL5</name>
</gene>
<dbReference type="GO" id="GO:0030154">
    <property type="term" value="P:cell differentiation"/>
    <property type="evidence" value="ECO:0007669"/>
    <property type="project" value="TreeGrafter"/>
</dbReference>
<dbReference type="PROSITE" id="PS51465">
    <property type="entry name" value="KAZAL_2"/>
    <property type="match status" value="1"/>
</dbReference>
<evidence type="ECO:0000313" key="9">
    <source>
        <dbReference type="Ensembl" id="ENSMFAP00000050807.1"/>
    </source>
</evidence>
<evidence type="ECO:0000256" key="2">
    <source>
        <dbReference type="ARBA" id="ARBA00022729"/>
    </source>
</evidence>
<dbReference type="AlphaFoldDB" id="A0A7N9CIR0"/>
<dbReference type="Ensembl" id="ENSMFAT00000086031.1">
    <property type="protein sequence ID" value="ENSMFAP00000050807.1"/>
    <property type="gene ID" value="ENSMFAG00000044416.2"/>
</dbReference>
<sequence length="792" mass="89617">MFKCCSVVLVLGFIFLESEGRPTKEGGYGLKSYQPLMRLRHKEKNQESSRVKGFMIQDGPFGSCENKYCGLGRHCVIGRETGQAECACMDLCKRHYKPVCGSDGEFYENHCEVHRAACLKKEKITIVHNEDCFFKGDKCKTTEYSKMKNMLLDLQNQKYIMQENENPNDDDISRKKLLVDQMFKYFDADSNGLVAINELTQVIKQEELGKDLFDCTLYDLLKYDDFNADKHLALEEFYRAFQVIQLSLPEDQKLSITAATVGQSAVLSCAIQGTLRPPIIWKRNNIILNNLDLEDINDFGDDGSLYITKVTTTHMGNYTCYADGYEQVYQTHIFQVNANGSEVHISNVRYEDTGAYTCIAKNEAGVDEDISSLFVEDSARKTLANILWREEGLGIGNMFYVFYEDGIKVIQPIECEFQRHIKPSEKLLGFQDEVCPKAEGDEVQRCVWASAVNVKDKFIYVAQPTLDRVLIVDVQSQKVVQAVSTDPVPVKLHYDKSHDQVWVLSWGTLEKTSPTLQVITLASGNVPHHTIHTQPVGKQFDRVDDFFIPTTTLIITHMRFGFVLHKDEAALQKIDLETMSYIKTINLKDYKCIPQSLAYTHLGGYYFIGCKPDSTGAVSPQVMVDGVTDSVIGFNSDVTGTPYVSPDGHYLVSINDVKGLVRVQYITIRGEIQEAFDIHTNLHISDLAFQPSFTEAHQYNIYGSSSTQTDVLFVELSSGKVKMIKSLKEPLKAEEWPWNQKNRQIQDSGLFGQYLMTPSKDSLFILDGRLNKLNCEITEVEKGNTVIWVGDA</sequence>
<dbReference type="SUPFAM" id="SSF75011">
    <property type="entry name" value="3-carboxy-cis,cis-mucoante lactonizing enzyme"/>
    <property type="match status" value="1"/>
</dbReference>
<keyword evidence="2 5" id="KW-0732">Signal</keyword>
<accession>A0A7N9CIR0</accession>
<feature type="domain" description="Kazal-like" evidence="8">
    <location>
        <begin position="87"/>
        <end position="134"/>
    </location>
</feature>
<dbReference type="GO" id="GO:0005509">
    <property type="term" value="F:calcium ion binding"/>
    <property type="evidence" value="ECO:0007669"/>
    <property type="project" value="InterPro"/>
</dbReference>
<dbReference type="Bgee" id="ENSMFAG00000044416">
    <property type="expression patterns" value="Expressed in cerebellum and 4 other cell types or tissues"/>
</dbReference>
<evidence type="ECO:0000259" key="8">
    <source>
        <dbReference type="PROSITE" id="PS51465"/>
    </source>
</evidence>
<dbReference type="GeneTree" id="ENSGT00940000156495"/>
<dbReference type="Pfam" id="PF07679">
    <property type="entry name" value="I-set"/>
    <property type="match status" value="1"/>
</dbReference>
<dbReference type="InterPro" id="IPR013783">
    <property type="entry name" value="Ig-like_fold"/>
</dbReference>
<reference evidence="9 10" key="1">
    <citation type="submission" date="2013-03" db="EMBL/GenBank/DDBJ databases">
        <authorList>
            <person name="Warren W."/>
            <person name="Wilson R.K."/>
        </authorList>
    </citation>
    <scope>NUCLEOTIDE SEQUENCE</scope>
</reference>
<dbReference type="InterPro" id="IPR003598">
    <property type="entry name" value="Ig_sub2"/>
</dbReference>
<dbReference type="Gene3D" id="2.130.10.10">
    <property type="entry name" value="YVTN repeat-like/Quinoprotein amine dehydrogenase"/>
    <property type="match status" value="1"/>
</dbReference>
<dbReference type="InterPro" id="IPR018247">
    <property type="entry name" value="EF_Hand_1_Ca_BS"/>
</dbReference>
<dbReference type="Pfam" id="PF07648">
    <property type="entry name" value="Kazal_2"/>
    <property type="match status" value="1"/>
</dbReference>
<feature type="signal peptide" evidence="5">
    <location>
        <begin position="1"/>
        <end position="20"/>
    </location>
</feature>
<dbReference type="CDD" id="cd00104">
    <property type="entry name" value="KAZAL_FS"/>
    <property type="match status" value="1"/>
</dbReference>
<dbReference type="SMART" id="SM00280">
    <property type="entry name" value="KAZAL"/>
    <property type="match status" value="1"/>
</dbReference>
<organism evidence="9 10">
    <name type="scientific">Macaca fascicularis</name>
    <name type="common">Crab-eating macaque</name>
    <name type="synonym">Cynomolgus monkey</name>
    <dbReference type="NCBI Taxonomy" id="9541"/>
    <lineage>
        <taxon>Eukaryota</taxon>
        <taxon>Metazoa</taxon>
        <taxon>Chordata</taxon>
        <taxon>Craniata</taxon>
        <taxon>Vertebrata</taxon>
        <taxon>Euteleostomi</taxon>
        <taxon>Mammalia</taxon>
        <taxon>Eutheria</taxon>
        <taxon>Euarchontoglires</taxon>
        <taxon>Primates</taxon>
        <taxon>Haplorrhini</taxon>
        <taxon>Catarrhini</taxon>
        <taxon>Cercopithecidae</taxon>
        <taxon>Cercopithecinae</taxon>
        <taxon>Macaca</taxon>
    </lineage>
</organism>
<dbReference type="InterPro" id="IPR011992">
    <property type="entry name" value="EF-hand-dom_pair"/>
</dbReference>
<dbReference type="InterPro" id="IPR036058">
    <property type="entry name" value="Kazal_dom_sf"/>
</dbReference>
<dbReference type="InterPro" id="IPR050653">
    <property type="entry name" value="Prot_Inhib_GrowthFact_Antg"/>
</dbReference>
<dbReference type="SMART" id="SM00408">
    <property type="entry name" value="IGc2"/>
    <property type="match status" value="1"/>
</dbReference>
<evidence type="ECO:0000259" key="6">
    <source>
        <dbReference type="PROSITE" id="PS50222"/>
    </source>
</evidence>
<keyword evidence="3" id="KW-0106">Calcium</keyword>
<dbReference type="InterPro" id="IPR013098">
    <property type="entry name" value="Ig_I-set"/>
</dbReference>
<reference evidence="9" key="2">
    <citation type="submission" date="2025-08" db="UniProtKB">
        <authorList>
            <consortium name="Ensembl"/>
        </authorList>
    </citation>
    <scope>IDENTIFICATION</scope>
</reference>
<proteinExistence type="predicted"/>
<dbReference type="PROSITE" id="PS00018">
    <property type="entry name" value="EF_HAND_1"/>
    <property type="match status" value="1"/>
</dbReference>
<evidence type="ECO:0000256" key="3">
    <source>
        <dbReference type="ARBA" id="ARBA00022837"/>
    </source>
</evidence>
<dbReference type="PROSITE" id="PS50222">
    <property type="entry name" value="EF_HAND_2"/>
    <property type="match status" value="1"/>
</dbReference>
<dbReference type="GO" id="GO:0030510">
    <property type="term" value="P:regulation of BMP signaling pathway"/>
    <property type="evidence" value="ECO:0007669"/>
    <property type="project" value="TreeGrafter"/>
</dbReference>
<dbReference type="Proteomes" id="UP000233100">
    <property type="component" value="Chromosome 5"/>
</dbReference>
<keyword evidence="4" id="KW-1015">Disulfide bond</keyword>
<evidence type="ECO:0000259" key="7">
    <source>
        <dbReference type="PROSITE" id="PS50835"/>
    </source>
</evidence>
<dbReference type="FunFam" id="2.60.40.10:FF:002358">
    <property type="entry name" value="Follistatin like 4"/>
    <property type="match status" value="1"/>
</dbReference>
<dbReference type="SMART" id="SM00409">
    <property type="entry name" value="IG"/>
    <property type="match status" value="1"/>
</dbReference>
<dbReference type="SUPFAM" id="SSF48726">
    <property type="entry name" value="Immunoglobulin"/>
    <property type="match status" value="1"/>
</dbReference>
<reference evidence="9" key="3">
    <citation type="submission" date="2025-09" db="UniProtKB">
        <authorList>
            <consortium name="Ensembl"/>
        </authorList>
    </citation>
    <scope>IDENTIFICATION</scope>
</reference>
<feature type="domain" description="Ig-like" evidence="7">
    <location>
        <begin position="249"/>
        <end position="371"/>
    </location>
</feature>
<dbReference type="FunFam" id="1.10.238.10:FF:000140">
    <property type="entry name" value="follistatin-related protein 5 isoform X2"/>
    <property type="match status" value="1"/>
</dbReference>
<name>A0A7N9CIR0_MACFA</name>
<dbReference type="SUPFAM" id="SSF100895">
    <property type="entry name" value="Kazal-type serine protease inhibitors"/>
    <property type="match status" value="1"/>
</dbReference>
<dbReference type="InterPro" id="IPR003599">
    <property type="entry name" value="Ig_sub"/>
</dbReference>
<dbReference type="InterPro" id="IPR002350">
    <property type="entry name" value="Kazal_dom"/>
</dbReference>